<keyword evidence="5" id="KW-0010">Activator</keyword>
<evidence type="ECO:0000256" key="4">
    <source>
        <dbReference type="ARBA" id="ARBA00023125"/>
    </source>
</evidence>
<dbReference type="PANTHER" id="PTHR47995">
    <property type="entry name" value="TRANSCRIPTION FACTOR MYB33-RELATED"/>
    <property type="match status" value="1"/>
</dbReference>
<accession>A0AAV6Y6B6</accession>
<gene>
    <name evidence="12" type="ORF">BUALT_Bualt03G0210000</name>
</gene>
<protein>
    <recommendedName>
        <fullName evidence="14">Transcription factor</fullName>
    </recommendedName>
</protein>
<feature type="domain" description="HTH myb-type" evidence="11">
    <location>
        <begin position="72"/>
        <end position="126"/>
    </location>
</feature>
<organism evidence="12 13">
    <name type="scientific">Buddleja alternifolia</name>
    <dbReference type="NCBI Taxonomy" id="168488"/>
    <lineage>
        <taxon>Eukaryota</taxon>
        <taxon>Viridiplantae</taxon>
        <taxon>Streptophyta</taxon>
        <taxon>Embryophyta</taxon>
        <taxon>Tracheophyta</taxon>
        <taxon>Spermatophyta</taxon>
        <taxon>Magnoliopsida</taxon>
        <taxon>eudicotyledons</taxon>
        <taxon>Gunneridae</taxon>
        <taxon>Pentapetalae</taxon>
        <taxon>asterids</taxon>
        <taxon>lamiids</taxon>
        <taxon>Lamiales</taxon>
        <taxon>Scrophulariaceae</taxon>
        <taxon>Buddlejeae</taxon>
        <taxon>Buddleja</taxon>
    </lineage>
</organism>
<dbReference type="SUPFAM" id="SSF46689">
    <property type="entry name" value="Homeodomain-like"/>
    <property type="match status" value="1"/>
</dbReference>
<feature type="domain" description="HTH myb-type" evidence="11">
    <location>
        <begin position="19"/>
        <end position="71"/>
    </location>
</feature>
<evidence type="ECO:0008006" key="14">
    <source>
        <dbReference type="Google" id="ProtNLM"/>
    </source>
</evidence>
<evidence type="ECO:0000256" key="1">
    <source>
        <dbReference type="ARBA" id="ARBA00004123"/>
    </source>
</evidence>
<feature type="domain" description="Myb-like" evidence="10">
    <location>
        <begin position="72"/>
        <end position="122"/>
    </location>
</feature>
<comment type="caution">
    <text evidence="12">The sequence shown here is derived from an EMBL/GenBank/DDBJ whole genome shotgun (WGS) entry which is preliminary data.</text>
</comment>
<dbReference type="GO" id="GO:0003677">
    <property type="term" value="F:DNA binding"/>
    <property type="evidence" value="ECO:0007669"/>
    <property type="project" value="UniProtKB-KW"/>
</dbReference>
<evidence type="ECO:0000313" key="12">
    <source>
        <dbReference type="EMBL" id="KAG8387023.1"/>
    </source>
</evidence>
<dbReference type="InterPro" id="IPR017930">
    <property type="entry name" value="Myb_dom"/>
</dbReference>
<dbReference type="FunFam" id="1.10.10.60:FF:000001">
    <property type="entry name" value="MYB-related transcription factor"/>
    <property type="match status" value="1"/>
</dbReference>
<feature type="compositionally biased region" description="Low complexity" evidence="9">
    <location>
        <begin position="152"/>
        <end position="161"/>
    </location>
</feature>
<reference evidence="12" key="1">
    <citation type="submission" date="2019-10" db="EMBL/GenBank/DDBJ databases">
        <authorList>
            <person name="Zhang R."/>
            <person name="Pan Y."/>
            <person name="Wang J."/>
            <person name="Ma R."/>
            <person name="Yu S."/>
        </authorList>
    </citation>
    <scope>NUCLEOTIDE SEQUENCE</scope>
    <source>
        <strain evidence="12">LA-IB0</strain>
        <tissue evidence="12">Leaf</tissue>
    </source>
</reference>
<dbReference type="GO" id="GO:0045893">
    <property type="term" value="P:positive regulation of DNA-templated transcription"/>
    <property type="evidence" value="ECO:0007669"/>
    <property type="project" value="UniProtKB-ARBA"/>
</dbReference>
<keyword evidence="2" id="KW-0677">Repeat</keyword>
<dbReference type="FunFam" id="1.10.10.60:FF:000119">
    <property type="entry name" value="Transcription factor GAMYB"/>
    <property type="match status" value="1"/>
</dbReference>
<dbReference type="CDD" id="cd00167">
    <property type="entry name" value="SANT"/>
    <property type="match status" value="2"/>
</dbReference>
<evidence type="ECO:0000256" key="5">
    <source>
        <dbReference type="ARBA" id="ARBA00023159"/>
    </source>
</evidence>
<keyword evidence="6" id="KW-0804">Transcription</keyword>
<dbReference type="PROSITE" id="PS51294">
    <property type="entry name" value="HTH_MYB"/>
    <property type="match status" value="2"/>
</dbReference>
<evidence type="ECO:0000256" key="6">
    <source>
        <dbReference type="ARBA" id="ARBA00023163"/>
    </source>
</evidence>
<keyword evidence="4" id="KW-0238">DNA-binding</keyword>
<sequence length="437" mass="47602">MAPDVSGGLRNSSSAVKSRHVLKKGPWTTSEDMMLVDYVRKHGEGNWNAVQRNSGLMRCGKSCRLRWANHLRPNLKKGAFTADEEQLIVDLHAKIGNKWARMAAQLPGRTDNEIKNYWNTRLKRRHRAGLPIYPQEHHQEQPVNSPPPPPSSSFSSLLASSHPPNPNPLNFFDTFNYQSSIINPSHKTQYLNPQLKLYRGNNGSLALSLNNSSFSSPVAPAFFNQGLENPLSLTPSLFQYNSVGFGINSGPGMGVLGLPSIQSSPAGSSSEVVMANSSDGEVEPGFSRRNNSGLLEDLLEESQALACAEKPDEDTFIAVDGNHVHEKAAFEFGHGNDNSGNNYEGKEAKAPGEGVNITAMDDDLLNLLDNFPLSVPIPDWDEGNGSEAPILTNGTNDAIESQPNASQYNPVAASSGTTNQDWNNFGSCLWNNMPSIY</sequence>
<dbReference type="GO" id="GO:0005634">
    <property type="term" value="C:nucleus"/>
    <property type="evidence" value="ECO:0007669"/>
    <property type="project" value="UniProtKB-SubCell"/>
</dbReference>
<name>A0AAV6Y6B6_9LAMI</name>
<evidence type="ECO:0000256" key="3">
    <source>
        <dbReference type="ARBA" id="ARBA00023015"/>
    </source>
</evidence>
<dbReference type="SMART" id="SM00717">
    <property type="entry name" value="SANT"/>
    <property type="match status" value="2"/>
</dbReference>
<comment type="subcellular location">
    <subcellularLocation>
        <location evidence="1">Nucleus</location>
    </subcellularLocation>
</comment>
<keyword evidence="3" id="KW-0805">Transcription regulation</keyword>
<dbReference type="GO" id="GO:0048235">
    <property type="term" value="P:pollen sperm cell differentiation"/>
    <property type="evidence" value="ECO:0007669"/>
    <property type="project" value="UniProtKB-ARBA"/>
</dbReference>
<evidence type="ECO:0000256" key="8">
    <source>
        <dbReference type="ARBA" id="ARBA00057804"/>
    </source>
</evidence>
<dbReference type="InterPro" id="IPR009057">
    <property type="entry name" value="Homeodomain-like_sf"/>
</dbReference>
<dbReference type="EMBL" id="WHWC01000003">
    <property type="protein sequence ID" value="KAG8387023.1"/>
    <property type="molecule type" value="Genomic_DNA"/>
</dbReference>
<dbReference type="PANTHER" id="PTHR47995:SF18">
    <property type="entry name" value="TRANSCRIPTION FACTOR MYB65"/>
    <property type="match status" value="1"/>
</dbReference>
<evidence type="ECO:0000256" key="7">
    <source>
        <dbReference type="ARBA" id="ARBA00023242"/>
    </source>
</evidence>
<dbReference type="Proteomes" id="UP000826271">
    <property type="component" value="Unassembled WGS sequence"/>
</dbReference>
<proteinExistence type="predicted"/>
<dbReference type="Pfam" id="PF00249">
    <property type="entry name" value="Myb_DNA-binding"/>
    <property type="match status" value="2"/>
</dbReference>
<dbReference type="GO" id="GO:0040008">
    <property type="term" value="P:regulation of growth"/>
    <property type="evidence" value="ECO:0007669"/>
    <property type="project" value="UniProtKB-ARBA"/>
</dbReference>
<evidence type="ECO:0000256" key="2">
    <source>
        <dbReference type="ARBA" id="ARBA00022737"/>
    </source>
</evidence>
<dbReference type="AlphaFoldDB" id="A0AAV6Y6B6"/>
<evidence type="ECO:0000256" key="9">
    <source>
        <dbReference type="SAM" id="MobiDB-lite"/>
    </source>
</evidence>
<keyword evidence="7" id="KW-0539">Nucleus</keyword>
<dbReference type="Gene3D" id="1.10.10.60">
    <property type="entry name" value="Homeodomain-like"/>
    <property type="match status" value="2"/>
</dbReference>
<keyword evidence="13" id="KW-1185">Reference proteome</keyword>
<dbReference type="InterPro" id="IPR001005">
    <property type="entry name" value="SANT/Myb"/>
</dbReference>
<evidence type="ECO:0000313" key="13">
    <source>
        <dbReference type="Proteomes" id="UP000826271"/>
    </source>
</evidence>
<evidence type="ECO:0000259" key="11">
    <source>
        <dbReference type="PROSITE" id="PS51294"/>
    </source>
</evidence>
<feature type="region of interest" description="Disordered" evidence="9">
    <location>
        <begin position="137"/>
        <end position="161"/>
    </location>
</feature>
<feature type="domain" description="Myb-like" evidence="10">
    <location>
        <begin position="19"/>
        <end position="71"/>
    </location>
</feature>
<comment type="function">
    <text evidence="8">Transcription factor.</text>
</comment>
<evidence type="ECO:0000259" key="10">
    <source>
        <dbReference type="PROSITE" id="PS50090"/>
    </source>
</evidence>
<dbReference type="PROSITE" id="PS50090">
    <property type="entry name" value="MYB_LIKE"/>
    <property type="match status" value="2"/>
</dbReference>
<feature type="region of interest" description="Disordered" evidence="9">
    <location>
        <begin position="1"/>
        <end position="22"/>
    </location>
</feature>